<accession>A0AAV4TKF9</accession>
<dbReference type="AlphaFoldDB" id="A0AAV4TKF9"/>
<evidence type="ECO:0008006" key="3">
    <source>
        <dbReference type="Google" id="ProtNLM"/>
    </source>
</evidence>
<reference evidence="1 2" key="1">
    <citation type="submission" date="2021-06" db="EMBL/GenBank/DDBJ databases">
        <title>Caerostris extrusa draft genome.</title>
        <authorList>
            <person name="Kono N."/>
            <person name="Arakawa K."/>
        </authorList>
    </citation>
    <scope>NUCLEOTIDE SEQUENCE [LARGE SCALE GENOMIC DNA]</scope>
</reference>
<dbReference type="EMBL" id="BPLR01011523">
    <property type="protein sequence ID" value="GIY47093.1"/>
    <property type="molecule type" value="Genomic_DNA"/>
</dbReference>
<gene>
    <name evidence="1" type="ORF">CEXT_183121</name>
</gene>
<organism evidence="1 2">
    <name type="scientific">Caerostris extrusa</name>
    <name type="common">Bark spider</name>
    <name type="synonym">Caerostris bankana</name>
    <dbReference type="NCBI Taxonomy" id="172846"/>
    <lineage>
        <taxon>Eukaryota</taxon>
        <taxon>Metazoa</taxon>
        <taxon>Ecdysozoa</taxon>
        <taxon>Arthropoda</taxon>
        <taxon>Chelicerata</taxon>
        <taxon>Arachnida</taxon>
        <taxon>Araneae</taxon>
        <taxon>Araneomorphae</taxon>
        <taxon>Entelegynae</taxon>
        <taxon>Araneoidea</taxon>
        <taxon>Araneidae</taxon>
        <taxon>Caerostris</taxon>
    </lineage>
</organism>
<feature type="non-terminal residue" evidence="1">
    <location>
        <position position="1"/>
    </location>
</feature>
<proteinExistence type="predicted"/>
<dbReference type="Proteomes" id="UP001054945">
    <property type="component" value="Unassembled WGS sequence"/>
</dbReference>
<comment type="caution">
    <text evidence="1">The sequence shown here is derived from an EMBL/GenBank/DDBJ whole genome shotgun (WGS) entry which is preliminary data.</text>
</comment>
<protein>
    <recommendedName>
        <fullName evidence="3">Recombination activating protein 1</fullName>
    </recommendedName>
</protein>
<sequence>KEEDIFLCSLCNEISPIHGEVSGPIEPDHVSDE</sequence>
<name>A0AAV4TKF9_CAEEX</name>
<keyword evidence="2" id="KW-1185">Reference proteome</keyword>
<evidence type="ECO:0000313" key="2">
    <source>
        <dbReference type="Proteomes" id="UP001054945"/>
    </source>
</evidence>
<evidence type="ECO:0000313" key="1">
    <source>
        <dbReference type="EMBL" id="GIY47093.1"/>
    </source>
</evidence>